<proteinExistence type="predicted"/>
<reference evidence="9 10" key="1">
    <citation type="submission" date="2019-12" db="EMBL/GenBank/DDBJ databases">
        <authorList>
            <person name="Alioto T."/>
            <person name="Alioto T."/>
            <person name="Gomez Garrido J."/>
        </authorList>
    </citation>
    <scope>NUCLEOTIDE SEQUENCE [LARGE SCALE GENOMIC DNA]</scope>
</reference>
<dbReference type="PANTHER" id="PTHR15067:SF4">
    <property type="entry name" value="E3 UBIQUITIN-PROTEIN LIGASE RNF8"/>
    <property type="match status" value="1"/>
</dbReference>
<dbReference type="InterPro" id="IPR013083">
    <property type="entry name" value="Znf_RING/FYVE/PHD"/>
</dbReference>
<dbReference type="OrthoDB" id="8062037at2759"/>
<dbReference type="GO" id="GO:0006511">
    <property type="term" value="P:ubiquitin-dependent protein catabolic process"/>
    <property type="evidence" value="ECO:0007669"/>
    <property type="project" value="TreeGrafter"/>
</dbReference>
<evidence type="ECO:0000256" key="7">
    <source>
        <dbReference type="SAM" id="MobiDB-lite"/>
    </source>
</evidence>
<keyword evidence="3 6" id="KW-0863">Zinc-finger</keyword>
<dbReference type="Proteomes" id="UP000594638">
    <property type="component" value="Unassembled WGS sequence"/>
</dbReference>
<keyword evidence="9" id="KW-0436">Ligase</keyword>
<comment type="caution">
    <text evidence="9">The sequence shown here is derived from an EMBL/GenBank/DDBJ whole genome shotgun (WGS) entry which is preliminary data.</text>
</comment>
<feature type="compositionally biased region" description="Low complexity" evidence="7">
    <location>
        <begin position="138"/>
        <end position="153"/>
    </location>
</feature>
<keyword evidence="10" id="KW-1185">Reference proteome</keyword>
<dbReference type="PANTHER" id="PTHR15067">
    <property type="entry name" value="E3 UBIQUITIN-PROTEIN LIGASE RNF8"/>
    <property type="match status" value="1"/>
</dbReference>
<evidence type="ECO:0000256" key="2">
    <source>
        <dbReference type="ARBA" id="ARBA00022723"/>
    </source>
</evidence>
<keyword evidence="1" id="KW-0808">Transferase</keyword>
<organism evidence="9 10">
    <name type="scientific">Olea europaea subsp. europaea</name>
    <dbReference type="NCBI Taxonomy" id="158383"/>
    <lineage>
        <taxon>Eukaryota</taxon>
        <taxon>Viridiplantae</taxon>
        <taxon>Streptophyta</taxon>
        <taxon>Embryophyta</taxon>
        <taxon>Tracheophyta</taxon>
        <taxon>Spermatophyta</taxon>
        <taxon>Magnoliopsida</taxon>
        <taxon>eudicotyledons</taxon>
        <taxon>Gunneridae</taxon>
        <taxon>Pentapetalae</taxon>
        <taxon>asterids</taxon>
        <taxon>lamiids</taxon>
        <taxon>Lamiales</taxon>
        <taxon>Oleaceae</taxon>
        <taxon>Oleeae</taxon>
        <taxon>Olea</taxon>
    </lineage>
</organism>
<evidence type="ECO:0000313" key="9">
    <source>
        <dbReference type="EMBL" id="CAA2977001.1"/>
    </source>
</evidence>
<dbReference type="Pfam" id="PF17123">
    <property type="entry name" value="zf-RING_11"/>
    <property type="match status" value="1"/>
</dbReference>
<evidence type="ECO:0000256" key="4">
    <source>
        <dbReference type="ARBA" id="ARBA00022786"/>
    </source>
</evidence>
<dbReference type="SMART" id="SM00184">
    <property type="entry name" value="RING"/>
    <property type="match status" value="1"/>
</dbReference>
<dbReference type="GO" id="GO:0000151">
    <property type="term" value="C:ubiquitin ligase complex"/>
    <property type="evidence" value="ECO:0007669"/>
    <property type="project" value="TreeGrafter"/>
</dbReference>
<dbReference type="PROSITE" id="PS50089">
    <property type="entry name" value="ZF_RING_2"/>
    <property type="match status" value="1"/>
</dbReference>
<dbReference type="Gene3D" id="3.30.40.10">
    <property type="entry name" value="Zinc/RING finger domain, C3HC4 (zinc finger)"/>
    <property type="match status" value="1"/>
</dbReference>
<evidence type="ECO:0000256" key="5">
    <source>
        <dbReference type="ARBA" id="ARBA00022833"/>
    </source>
</evidence>
<dbReference type="CDD" id="cd16448">
    <property type="entry name" value="RING-H2"/>
    <property type="match status" value="1"/>
</dbReference>
<evidence type="ECO:0000259" key="8">
    <source>
        <dbReference type="PROSITE" id="PS50089"/>
    </source>
</evidence>
<feature type="compositionally biased region" description="Low complexity" evidence="7">
    <location>
        <begin position="168"/>
        <end position="178"/>
    </location>
</feature>
<keyword evidence="2" id="KW-0479">Metal-binding</keyword>
<dbReference type="GO" id="GO:0016567">
    <property type="term" value="P:protein ubiquitination"/>
    <property type="evidence" value="ECO:0007669"/>
    <property type="project" value="TreeGrafter"/>
</dbReference>
<dbReference type="GO" id="GO:0016874">
    <property type="term" value="F:ligase activity"/>
    <property type="evidence" value="ECO:0007669"/>
    <property type="project" value="UniProtKB-KW"/>
</dbReference>
<dbReference type="EMBL" id="CACTIH010002708">
    <property type="protein sequence ID" value="CAA2977001.1"/>
    <property type="molecule type" value="Genomic_DNA"/>
</dbReference>
<dbReference type="GO" id="GO:0008270">
    <property type="term" value="F:zinc ion binding"/>
    <property type="evidence" value="ECO:0007669"/>
    <property type="project" value="UniProtKB-KW"/>
</dbReference>
<feature type="compositionally biased region" description="Polar residues" evidence="7">
    <location>
        <begin position="214"/>
        <end position="231"/>
    </location>
</feature>
<accession>A0A8S0RDJ2</accession>
<dbReference type="SUPFAM" id="SSF57850">
    <property type="entry name" value="RING/U-box"/>
    <property type="match status" value="1"/>
</dbReference>
<name>A0A8S0RDJ2_OLEEU</name>
<dbReference type="GO" id="GO:0061630">
    <property type="term" value="F:ubiquitin protein ligase activity"/>
    <property type="evidence" value="ECO:0007669"/>
    <property type="project" value="TreeGrafter"/>
</dbReference>
<sequence length="367" mass="41942">MSQQTDECSVCLIELESDRWTLPCSHQFHLQCIREVYRVNLNRVDYDTSERLVPRCPNCRTQFHSRDLPQESREEQLNHPAVQEVLNTPNWASMPAEQRPMRLVRNLFVVRPESIRNAIEELASRRAVILERQRQAEQESQPISSISSESSVSLRDCRPARKGPVLHSSSSSSSSGSSIRPVVRVHFGAITPTPPQSQVAASQVARSSSQVPPNSSQILSQSQDGNDSAAGQEQRARVLQIKQELQEVQMRIGVLQNQLATIQSFRPNNRDPEEIVIEDNESVNSDDVVLLGTFEPIRIIRHVGRGQHIRYLLEWSDGSITMNRVENFQSCERDKQILIAYRRLLRRDATRRFRTNRRSQSSDSRDS</sequence>
<dbReference type="AlphaFoldDB" id="A0A8S0RDJ2"/>
<evidence type="ECO:0000256" key="1">
    <source>
        <dbReference type="ARBA" id="ARBA00022679"/>
    </source>
</evidence>
<dbReference type="Gramene" id="OE9A118549T1">
    <property type="protein sequence ID" value="OE9A118549C1"/>
    <property type="gene ID" value="OE9A118549"/>
</dbReference>
<feature type="region of interest" description="Disordered" evidence="7">
    <location>
        <begin position="133"/>
        <end position="235"/>
    </location>
</feature>
<feature type="domain" description="RING-type" evidence="8">
    <location>
        <begin position="8"/>
        <end position="60"/>
    </location>
</feature>
<evidence type="ECO:0000256" key="6">
    <source>
        <dbReference type="PROSITE-ProRule" id="PRU00175"/>
    </source>
</evidence>
<keyword evidence="5" id="KW-0862">Zinc</keyword>
<protein>
    <submittedName>
        <fullName evidence="9">E3 ubiquitin- ligase SDIR1-like</fullName>
    </submittedName>
</protein>
<evidence type="ECO:0000313" key="10">
    <source>
        <dbReference type="Proteomes" id="UP000594638"/>
    </source>
</evidence>
<feature type="compositionally biased region" description="Low complexity" evidence="7">
    <location>
        <begin position="196"/>
        <end position="213"/>
    </location>
</feature>
<evidence type="ECO:0000256" key="3">
    <source>
        <dbReference type="ARBA" id="ARBA00022771"/>
    </source>
</evidence>
<dbReference type="GO" id="GO:0005829">
    <property type="term" value="C:cytosol"/>
    <property type="evidence" value="ECO:0007669"/>
    <property type="project" value="TreeGrafter"/>
</dbReference>
<dbReference type="InterPro" id="IPR001841">
    <property type="entry name" value="Znf_RING"/>
</dbReference>
<keyword evidence="4" id="KW-0833">Ubl conjugation pathway</keyword>
<gene>
    <name evidence="9" type="ORF">OLEA9_A118549</name>
</gene>